<dbReference type="Gene3D" id="3.30.420.10">
    <property type="entry name" value="Ribonuclease H-like superfamily/Ribonuclease H"/>
    <property type="match status" value="1"/>
</dbReference>
<dbReference type="EMBL" id="CAXKWB010026326">
    <property type="protein sequence ID" value="CAL4129989.1"/>
    <property type="molecule type" value="Genomic_DNA"/>
</dbReference>
<reference evidence="2 3" key="1">
    <citation type="submission" date="2024-05" db="EMBL/GenBank/DDBJ databases">
        <authorList>
            <person name="Wallberg A."/>
        </authorList>
    </citation>
    <scope>NUCLEOTIDE SEQUENCE [LARGE SCALE GENOMIC DNA]</scope>
</reference>
<dbReference type="AlphaFoldDB" id="A0AAV2RMD1"/>
<organism evidence="2 3">
    <name type="scientific">Meganyctiphanes norvegica</name>
    <name type="common">Northern krill</name>
    <name type="synonym">Thysanopoda norvegica</name>
    <dbReference type="NCBI Taxonomy" id="48144"/>
    <lineage>
        <taxon>Eukaryota</taxon>
        <taxon>Metazoa</taxon>
        <taxon>Ecdysozoa</taxon>
        <taxon>Arthropoda</taxon>
        <taxon>Crustacea</taxon>
        <taxon>Multicrustacea</taxon>
        <taxon>Malacostraca</taxon>
        <taxon>Eumalacostraca</taxon>
        <taxon>Eucarida</taxon>
        <taxon>Euphausiacea</taxon>
        <taxon>Euphausiidae</taxon>
        <taxon>Meganyctiphanes</taxon>
    </lineage>
</organism>
<name>A0AAV2RMD1_MEGNR</name>
<comment type="caution">
    <text evidence="2">The sequence shown here is derived from an EMBL/GenBank/DDBJ whole genome shotgun (WGS) entry which is preliminary data.</text>
</comment>
<dbReference type="Pfam" id="PF00075">
    <property type="entry name" value="RNase_H"/>
    <property type="match status" value="1"/>
</dbReference>
<sequence length="275" mass="31440">FCVPLVQVEENWKLDANISIAGAELSAIHKATNWILTQTPNTHNKIVILTDSQVSLHLLKHRKPRSYAYSVSKIHKNILDIRNRGWDIDFQWIPSHCGIAGNERADALAADAHSLDNTDNYPIQLEELYQMLEKTYQNKWVAHWNTHRKPHDLRDSSRPWPHTRHPSRPYDVVLTRLRLNHTRLNSHMAAKKLLDSPLCTACDMNLEEDVQHFLLVCPGLNTQRQSLLSGLTTIGIVNPTLSQLLGASNLEPEIKIQMNHLVTRFVSESGRLKNL</sequence>
<protein>
    <recommendedName>
        <fullName evidence="1">RNase H type-1 domain-containing protein</fullName>
    </recommendedName>
</protein>
<evidence type="ECO:0000259" key="1">
    <source>
        <dbReference type="PROSITE" id="PS50879"/>
    </source>
</evidence>
<proteinExistence type="predicted"/>
<dbReference type="GO" id="GO:0003676">
    <property type="term" value="F:nucleic acid binding"/>
    <property type="evidence" value="ECO:0007669"/>
    <property type="project" value="InterPro"/>
</dbReference>
<dbReference type="SUPFAM" id="SSF53098">
    <property type="entry name" value="Ribonuclease H-like"/>
    <property type="match status" value="1"/>
</dbReference>
<dbReference type="InterPro" id="IPR036397">
    <property type="entry name" value="RNaseH_sf"/>
</dbReference>
<feature type="domain" description="RNase H type-1" evidence="1">
    <location>
        <begin position="1"/>
        <end position="114"/>
    </location>
</feature>
<evidence type="ECO:0000313" key="3">
    <source>
        <dbReference type="Proteomes" id="UP001497623"/>
    </source>
</evidence>
<dbReference type="Proteomes" id="UP001497623">
    <property type="component" value="Unassembled WGS sequence"/>
</dbReference>
<accession>A0AAV2RMD1</accession>
<evidence type="ECO:0000313" key="2">
    <source>
        <dbReference type="EMBL" id="CAL4129989.1"/>
    </source>
</evidence>
<dbReference type="InterPro" id="IPR002156">
    <property type="entry name" value="RNaseH_domain"/>
</dbReference>
<dbReference type="GO" id="GO:0004523">
    <property type="term" value="F:RNA-DNA hybrid ribonuclease activity"/>
    <property type="evidence" value="ECO:0007669"/>
    <property type="project" value="InterPro"/>
</dbReference>
<dbReference type="PROSITE" id="PS50879">
    <property type="entry name" value="RNASE_H_1"/>
    <property type="match status" value="1"/>
</dbReference>
<keyword evidence="3" id="KW-1185">Reference proteome</keyword>
<gene>
    <name evidence="2" type="ORF">MNOR_LOCUS26397</name>
</gene>
<dbReference type="InterPro" id="IPR012337">
    <property type="entry name" value="RNaseH-like_sf"/>
</dbReference>
<feature type="non-terminal residue" evidence="2">
    <location>
        <position position="1"/>
    </location>
</feature>
<dbReference type="CDD" id="cd09276">
    <property type="entry name" value="Rnase_HI_RT_non_LTR"/>
    <property type="match status" value="1"/>
</dbReference>